<organism evidence="1 2">
    <name type="scientific">Cryptosporangium phraense</name>
    <dbReference type="NCBI Taxonomy" id="2593070"/>
    <lineage>
        <taxon>Bacteria</taxon>
        <taxon>Bacillati</taxon>
        <taxon>Actinomycetota</taxon>
        <taxon>Actinomycetes</taxon>
        <taxon>Cryptosporangiales</taxon>
        <taxon>Cryptosporangiaceae</taxon>
        <taxon>Cryptosporangium</taxon>
    </lineage>
</organism>
<dbReference type="RefSeq" id="WP_142705789.1">
    <property type="nucleotide sequence ID" value="NZ_VIRS01000011.1"/>
</dbReference>
<accession>A0A545ARD1</accession>
<dbReference type="Proteomes" id="UP000317982">
    <property type="component" value="Unassembled WGS sequence"/>
</dbReference>
<proteinExistence type="predicted"/>
<evidence type="ECO:0000313" key="1">
    <source>
        <dbReference type="EMBL" id="TQS43878.1"/>
    </source>
</evidence>
<keyword evidence="2" id="KW-1185">Reference proteome</keyword>
<name>A0A545ARD1_9ACTN</name>
<reference evidence="1 2" key="1">
    <citation type="submission" date="2019-07" db="EMBL/GenBank/DDBJ databases">
        <title>Cryptosporangium phraense sp. nov., isolated from plant litter.</title>
        <authorList>
            <person name="Suriyachadkun C."/>
        </authorList>
    </citation>
    <scope>NUCLEOTIDE SEQUENCE [LARGE SCALE GENOMIC DNA]</scope>
    <source>
        <strain evidence="1 2">A-T 5661</strain>
    </source>
</reference>
<dbReference type="EMBL" id="VIRS01000011">
    <property type="protein sequence ID" value="TQS43878.1"/>
    <property type="molecule type" value="Genomic_DNA"/>
</dbReference>
<comment type="caution">
    <text evidence="1">The sequence shown here is derived from an EMBL/GenBank/DDBJ whole genome shotgun (WGS) entry which is preliminary data.</text>
</comment>
<evidence type="ECO:0000313" key="2">
    <source>
        <dbReference type="Proteomes" id="UP000317982"/>
    </source>
</evidence>
<protein>
    <submittedName>
        <fullName evidence="1">Uncharacterized protein</fullName>
    </submittedName>
</protein>
<sequence>MNRIDALDQRYRASESLVHHGVEIVAVGDPAGARLNQAIRDVFYVAQDDLHDGPWGNVVGAAKSLRWRRMTHPQPVMLNSAVTEMAELVAKYASLLHGAVEDVAVLDELVAAAMAAAETDSPLGSLLLSSVEEVGTNECVVVAASKRAQVALTNWLGELGILVLTAGELERLQPPVDQSYLIGPPRFFRSSVVTAPVTSEISFLIPAWFGDRTVPRSAMARYAEGALEIKTRVFVVGNTSEPGSAIAPSGSGIEDDFLPEPVWGRSQAPSRSPKSDEVLAHRVLLSGGWSMCLEDDGERIRALDPDQPPGERIIYVGVSTVRPGTYLVLRQGEGERSALYREAYARLGADASAVEATQNAWKQKLQECLFWIGQQEVVRELRARGVTTAANQARAWTDPYLVRPTSDADFAALLKWLEIPAEPTAVHANRLRRAVHQAAAAVRERLEAEVSAADLSQLELTGSLSLGVATGGFRSILATRVLAISPHPEIVARHETRVLVVDRSAQWLE</sequence>
<gene>
    <name evidence="1" type="ORF">FL583_17825</name>
</gene>
<dbReference type="OrthoDB" id="4578209at2"/>
<dbReference type="AlphaFoldDB" id="A0A545ARD1"/>
<dbReference type="InParanoid" id="A0A545ARD1"/>